<organism evidence="1">
    <name type="scientific">Heligmosomoides polygyrus</name>
    <name type="common">Parasitic roundworm</name>
    <dbReference type="NCBI Taxonomy" id="6339"/>
    <lineage>
        <taxon>Eukaryota</taxon>
        <taxon>Metazoa</taxon>
        <taxon>Ecdysozoa</taxon>
        <taxon>Nematoda</taxon>
        <taxon>Chromadorea</taxon>
        <taxon>Rhabditida</taxon>
        <taxon>Rhabditina</taxon>
        <taxon>Rhabditomorpha</taxon>
        <taxon>Strongyloidea</taxon>
        <taxon>Heligmosomidae</taxon>
        <taxon>Heligmosomoides</taxon>
    </lineage>
</organism>
<name>A0A3P8AAI8_HELPZ</name>
<dbReference type="AlphaFoldDB" id="A0A3P8AAI8"/>
<evidence type="ECO:0000313" key="2">
    <source>
        <dbReference type="Proteomes" id="UP000050761"/>
    </source>
</evidence>
<dbReference type="Proteomes" id="UP000050761">
    <property type="component" value="Unassembled WGS sequence"/>
</dbReference>
<proteinExistence type="predicted"/>
<keyword evidence="2" id="KW-1185">Reference proteome</keyword>
<dbReference type="WBParaSite" id="HPBE_0001832701-mRNA-1">
    <property type="protein sequence ID" value="HPBE_0001832701-mRNA-1"/>
    <property type="gene ID" value="HPBE_0001832701"/>
</dbReference>
<gene>
    <name evidence="1" type="ORF">HPBE_LOCUS18329</name>
</gene>
<protein>
    <submittedName>
        <fullName evidence="3">Transposase</fullName>
    </submittedName>
</protein>
<evidence type="ECO:0000313" key="1">
    <source>
        <dbReference type="EMBL" id="VDP11147.1"/>
    </source>
</evidence>
<sequence length="96" mass="10741">MAVIIVDAGEVFDTHGLAMAILSESVQILRFEFLVPFETVMSAPPLDLKLPHKTASRHRCPARRKQVLYDPSPIKWQIASLKEDRGQGISIPEEMA</sequence>
<accession>A0A3P8AAI8</accession>
<evidence type="ECO:0000313" key="3">
    <source>
        <dbReference type="WBParaSite" id="HPBE_0001832701-mRNA-1"/>
    </source>
</evidence>
<reference evidence="1 2" key="1">
    <citation type="submission" date="2018-11" db="EMBL/GenBank/DDBJ databases">
        <authorList>
            <consortium name="Pathogen Informatics"/>
        </authorList>
    </citation>
    <scope>NUCLEOTIDE SEQUENCE [LARGE SCALE GENOMIC DNA]</scope>
</reference>
<dbReference type="EMBL" id="UZAH01030618">
    <property type="protein sequence ID" value="VDP11147.1"/>
    <property type="molecule type" value="Genomic_DNA"/>
</dbReference>
<reference evidence="3" key="2">
    <citation type="submission" date="2019-09" db="UniProtKB">
        <authorList>
            <consortium name="WormBaseParasite"/>
        </authorList>
    </citation>
    <scope>IDENTIFICATION</scope>
</reference>